<proteinExistence type="predicted"/>
<evidence type="ECO:0000313" key="2">
    <source>
        <dbReference type="Proteomes" id="UP001419084"/>
    </source>
</evidence>
<reference evidence="1 2" key="1">
    <citation type="journal article" date="2024" name="Int. J. Syst. Evol. Microbiol.">
        <title>Lacrimispora brassicae sp. nov. isolated from fermented cabbage, and proposal of Clostridium indicum Gundawar et al. 2019 and Clostridium methoxybenzovorans Mechichi et al. 1999 as heterotypic synonyms of Lacrimispora amygdalina (Parshina et al. 2003) Haas and Blanchard 2020 and Lacrimispora indolis (McClung and McCoy 1957) Haas and Blanchard 2020, respectively.</title>
        <authorList>
            <person name="Kobayashi H."/>
            <person name="Tanizawa Y."/>
            <person name="Sakamoto M."/>
            <person name="Ohkuma M."/>
            <person name="Tohno M."/>
        </authorList>
    </citation>
    <scope>NUCLEOTIDE SEQUENCE [LARGE SCALE GENOMIC DNA]</scope>
    <source>
        <strain evidence="1 2">DSM 12857</strain>
    </source>
</reference>
<sequence>MEVKVGDSWVNESTWNQAVKANQAGTATEAQQQMLQNGHYQAK</sequence>
<dbReference type="Proteomes" id="UP001419084">
    <property type="component" value="Unassembled WGS sequence"/>
</dbReference>
<dbReference type="EMBL" id="BRPJ01000031">
    <property type="protein sequence ID" value="GLB29804.1"/>
    <property type="molecule type" value="Genomic_DNA"/>
</dbReference>
<name>A0ABQ5M4C3_9FIRM</name>
<accession>A0ABQ5M4C3</accession>
<keyword evidence="2" id="KW-1185">Reference proteome</keyword>
<comment type="caution">
    <text evidence="1">The sequence shown here is derived from an EMBL/GenBank/DDBJ whole genome shotgun (WGS) entry which is preliminary data.</text>
</comment>
<evidence type="ECO:0000313" key="1">
    <source>
        <dbReference type="EMBL" id="GLB29804.1"/>
    </source>
</evidence>
<gene>
    <name evidence="1" type="ORF">LAD12857_17270</name>
</gene>
<organism evidence="1 2">
    <name type="scientific">Lacrimispora amygdalina</name>
    <dbReference type="NCBI Taxonomy" id="253257"/>
    <lineage>
        <taxon>Bacteria</taxon>
        <taxon>Bacillati</taxon>
        <taxon>Bacillota</taxon>
        <taxon>Clostridia</taxon>
        <taxon>Lachnospirales</taxon>
        <taxon>Lachnospiraceae</taxon>
        <taxon>Lacrimispora</taxon>
    </lineage>
</organism>
<dbReference type="RefSeq" id="WP_346065063.1">
    <property type="nucleotide sequence ID" value="NZ_BRPJ01000031.1"/>
</dbReference>
<protein>
    <submittedName>
        <fullName evidence="1">Uncharacterized protein</fullName>
    </submittedName>
</protein>